<keyword evidence="1" id="KW-1133">Transmembrane helix</keyword>
<name>A0ABV3WX19_9HYPH</name>
<keyword evidence="1" id="KW-0812">Transmembrane</keyword>
<feature type="domain" description="DUF1206" evidence="2">
    <location>
        <begin position="188"/>
        <end position="255"/>
    </location>
</feature>
<keyword evidence="4" id="KW-1185">Reference proteome</keyword>
<feature type="transmembrane region" description="Helical" evidence="1">
    <location>
        <begin position="229"/>
        <end position="250"/>
    </location>
</feature>
<feature type="transmembrane region" description="Helical" evidence="1">
    <location>
        <begin position="98"/>
        <end position="123"/>
    </location>
</feature>
<evidence type="ECO:0000259" key="2">
    <source>
        <dbReference type="Pfam" id="PF06724"/>
    </source>
</evidence>
<accession>A0ABV3WX19</accession>
<reference evidence="3 4" key="1">
    <citation type="submission" date="2024-01" db="EMBL/GenBank/DDBJ databases">
        <title>New evidence supports the origin of RcGTA from prophage.</title>
        <authorList>
            <person name="Xu Y."/>
            <person name="Liu B."/>
            <person name="Chen F."/>
        </authorList>
    </citation>
    <scope>NUCLEOTIDE SEQUENCE [LARGE SCALE GENOMIC DNA]</scope>
    <source>
        <strain evidence="3 4">CBW1107-2</strain>
    </source>
</reference>
<feature type="transmembrane region" description="Helical" evidence="1">
    <location>
        <begin position="190"/>
        <end position="209"/>
    </location>
</feature>
<comment type="caution">
    <text evidence="3">The sequence shown here is derived from an EMBL/GenBank/DDBJ whole genome shotgun (WGS) entry which is preliminary data.</text>
</comment>
<dbReference type="EMBL" id="JAZHFV010000006">
    <property type="protein sequence ID" value="MEX4009050.1"/>
    <property type="molecule type" value="Genomic_DNA"/>
</dbReference>
<feature type="transmembrane region" description="Helical" evidence="1">
    <location>
        <begin position="59"/>
        <end position="77"/>
    </location>
</feature>
<organism evidence="3 4">
    <name type="scientific">Neoaquamicrobium sediminum</name>
    <dbReference type="NCBI Taxonomy" id="1849104"/>
    <lineage>
        <taxon>Bacteria</taxon>
        <taxon>Pseudomonadati</taxon>
        <taxon>Pseudomonadota</taxon>
        <taxon>Alphaproteobacteria</taxon>
        <taxon>Hyphomicrobiales</taxon>
        <taxon>Phyllobacteriaceae</taxon>
        <taxon>Neoaquamicrobium</taxon>
    </lineage>
</organism>
<feature type="transmembrane region" description="Helical" evidence="1">
    <location>
        <begin position="21"/>
        <end position="39"/>
    </location>
</feature>
<feature type="domain" description="DUF1206" evidence="2">
    <location>
        <begin position="15"/>
        <end position="81"/>
    </location>
</feature>
<feature type="transmembrane region" description="Helical" evidence="1">
    <location>
        <begin position="143"/>
        <end position="161"/>
    </location>
</feature>
<sequence>MANEVKSWFRLFARAGYAARGLIYAVIGFFAALAAVGSGRTMGSRDALSVLFSGVGGSVIAYLLVAGLVFYSLWRFIQAGFDTDNHGTGAKGLAIRGGLLVSGITYGVLASYSLSLAGVGGFGSGGGEGGWADTLAGFVGARWVAAALAIALAGVGVAHLIKAVGKRYARYINADDETMLVLHPIARAGLIARGIIFLVLAFLLATRSVRGGEQASSKAALEFVQGLPLGWLLLSLMGVGLIAFAAYSFAEAIYRRVDLDDVRI</sequence>
<dbReference type="RefSeq" id="WP_368804027.1">
    <property type="nucleotide sequence ID" value="NZ_JAZHFV010000006.1"/>
</dbReference>
<proteinExistence type="predicted"/>
<evidence type="ECO:0000313" key="3">
    <source>
        <dbReference type="EMBL" id="MEX4009050.1"/>
    </source>
</evidence>
<keyword evidence="1" id="KW-0472">Membrane</keyword>
<dbReference type="Pfam" id="PF06724">
    <property type="entry name" value="DUF1206"/>
    <property type="match status" value="2"/>
</dbReference>
<gene>
    <name evidence="3" type="ORF">V1479_17195</name>
</gene>
<evidence type="ECO:0000256" key="1">
    <source>
        <dbReference type="SAM" id="Phobius"/>
    </source>
</evidence>
<evidence type="ECO:0000313" key="4">
    <source>
        <dbReference type="Proteomes" id="UP001559025"/>
    </source>
</evidence>
<dbReference type="Proteomes" id="UP001559025">
    <property type="component" value="Unassembled WGS sequence"/>
</dbReference>
<protein>
    <submittedName>
        <fullName evidence="3">DUF1206 domain-containing protein</fullName>
    </submittedName>
</protein>
<dbReference type="InterPro" id="IPR009597">
    <property type="entry name" value="DUF1206"/>
</dbReference>